<accession>A0A379D8U5</accession>
<dbReference type="AlphaFoldDB" id="A0A379D8U5"/>
<evidence type="ECO:0000313" key="2">
    <source>
        <dbReference type="Proteomes" id="UP000254777"/>
    </source>
</evidence>
<dbReference type="EMBL" id="UGTH01000001">
    <property type="protein sequence ID" value="SUB74394.1"/>
    <property type="molecule type" value="Genomic_DNA"/>
</dbReference>
<organism evidence="1 2">
    <name type="scientific">Peptoniphilus indolicus</name>
    <dbReference type="NCBI Taxonomy" id="33030"/>
    <lineage>
        <taxon>Bacteria</taxon>
        <taxon>Bacillati</taxon>
        <taxon>Bacillota</taxon>
        <taxon>Tissierellia</taxon>
        <taxon>Tissierellales</taxon>
        <taxon>Peptoniphilaceae</taxon>
        <taxon>Peptoniphilus</taxon>
    </lineage>
</organism>
<gene>
    <name evidence="1" type="ORF">NCTC11088_00125</name>
</gene>
<protein>
    <submittedName>
        <fullName evidence="1">Uncharacterized protein</fullName>
    </submittedName>
</protein>
<dbReference type="Proteomes" id="UP000254777">
    <property type="component" value="Unassembled WGS sequence"/>
</dbReference>
<evidence type="ECO:0000313" key="1">
    <source>
        <dbReference type="EMBL" id="SUB74394.1"/>
    </source>
</evidence>
<sequence length="146" mass="18063">MFKFDEKDFKKYLEASNFFKKYSPNKLLNAHDIELNKIFYEDYGYYAPIGDFRDLLKGIEVKIERFEPLKYYTPREYSFNEYCEYVERRFHYNKKTKMRDFSVRSAKECFEKYQRFIEGTPADSMDEHAELHRMQEKSTKEEFYNK</sequence>
<name>A0A379D8U5_9FIRM</name>
<proteinExistence type="predicted"/>
<reference evidence="1 2" key="1">
    <citation type="submission" date="2018-06" db="EMBL/GenBank/DDBJ databases">
        <authorList>
            <consortium name="Pathogen Informatics"/>
            <person name="Doyle S."/>
        </authorList>
    </citation>
    <scope>NUCLEOTIDE SEQUENCE [LARGE SCALE GENOMIC DNA]</scope>
    <source>
        <strain evidence="1 2">NCTC11088</strain>
    </source>
</reference>
<dbReference type="RefSeq" id="WP_115311915.1">
    <property type="nucleotide sequence ID" value="NZ_UGTH01000001.1"/>
</dbReference>